<dbReference type="AlphaFoldDB" id="A0A2S2KR67"/>
<dbReference type="InterPro" id="IPR002386">
    <property type="entry name" value="Amicyanin/Pseudoazurin"/>
</dbReference>
<dbReference type="PRINTS" id="PR00155">
    <property type="entry name" value="AMICYANIN"/>
</dbReference>
<keyword evidence="9" id="KW-0812">Transmembrane</keyword>
<feature type="transmembrane region" description="Helical" evidence="9">
    <location>
        <begin position="12"/>
        <end position="34"/>
    </location>
</feature>
<name>A0A2S2KR67_9ARCH</name>
<dbReference type="InterPro" id="IPR000923">
    <property type="entry name" value="BlueCu_1"/>
</dbReference>
<evidence type="ECO:0000256" key="9">
    <source>
        <dbReference type="SAM" id="Phobius"/>
    </source>
</evidence>
<evidence type="ECO:0000313" key="11">
    <source>
        <dbReference type="EMBL" id="GBH33945.1"/>
    </source>
</evidence>
<comment type="cofactor">
    <cofactor evidence="7">
        <name>Cu cation</name>
        <dbReference type="ChEBI" id="CHEBI:23378"/>
    </cofactor>
    <text evidence="7">Binds 1 copper ion per subunit.</text>
</comment>
<evidence type="ECO:0000259" key="10">
    <source>
        <dbReference type="Pfam" id="PF00127"/>
    </source>
</evidence>
<dbReference type="SUPFAM" id="SSF49503">
    <property type="entry name" value="Cupredoxins"/>
    <property type="match status" value="1"/>
</dbReference>
<dbReference type="GO" id="GO:0009055">
    <property type="term" value="F:electron transfer activity"/>
    <property type="evidence" value="ECO:0007669"/>
    <property type="project" value="InterPro"/>
</dbReference>
<dbReference type="GO" id="GO:0042597">
    <property type="term" value="C:periplasmic space"/>
    <property type="evidence" value="ECO:0007669"/>
    <property type="project" value="UniProtKB-SubCell"/>
</dbReference>
<dbReference type="EMBL" id="BGKI01000004">
    <property type="protein sequence ID" value="GBH33945.1"/>
    <property type="molecule type" value="Genomic_DNA"/>
</dbReference>
<comment type="caution">
    <text evidence="11">The sequence shown here is derived from an EMBL/GenBank/DDBJ whole genome shotgun (WGS) entry which is preliminary data.</text>
</comment>
<evidence type="ECO:0000256" key="8">
    <source>
        <dbReference type="SAM" id="MobiDB-lite"/>
    </source>
</evidence>
<evidence type="ECO:0000256" key="7">
    <source>
        <dbReference type="PIRSR" id="PIRSR602386-1"/>
    </source>
</evidence>
<dbReference type="Pfam" id="PF00127">
    <property type="entry name" value="Copper-bind"/>
    <property type="match status" value="1"/>
</dbReference>
<protein>
    <recommendedName>
        <fullName evidence="10">Blue (type 1) copper domain-containing protein</fullName>
    </recommendedName>
</protein>
<feature type="binding site" evidence="7">
    <location>
        <position position="157"/>
    </location>
    <ligand>
        <name>Cu cation</name>
        <dbReference type="ChEBI" id="CHEBI:23378"/>
    </ligand>
</feature>
<dbReference type="Gene3D" id="2.60.40.420">
    <property type="entry name" value="Cupredoxins - blue copper proteins"/>
    <property type="match status" value="1"/>
</dbReference>
<dbReference type="InterPro" id="IPR052721">
    <property type="entry name" value="ET_Amicyanin"/>
</dbReference>
<dbReference type="Proteomes" id="UP000245829">
    <property type="component" value="Unassembled WGS sequence"/>
</dbReference>
<keyword evidence="6 7" id="KW-0186">Copper</keyword>
<organism evidence="11 12">
    <name type="scientific">Nitrosopumilus zosterae</name>
    <dbReference type="NCBI Taxonomy" id="718286"/>
    <lineage>
        <taxon>Archaea</taxon>
        <taxon>Nitrososphaerota</taxon>
        <taxon>Nitrososphaeria</taxon>
        <taxon>Nitrosopumilales</taxon>
        <taxon>Nitrosopumilaceae</taxon>
        <taxon>Nitrosopumilus</taxon>
    </lineage>
</organism>
<evidence type="ECO:0000256" key="3">
    <source>
        <dbReference type="ARBA" id="ARBA00022723"/>
    </source>
</evidence>
<keyword evidence="12" id="KW-1185">Reference proteome</keyword>
<proteinExistence type="predicted"/>
<sequence>MPGIIMAGIDKAAIAFSIAIVAIGVGVAFSLGAAQDAVPIVSAPSMSTKTIEPKTQADPFADLAEKVKQEAPKVEEKKMEKPMEKSVEMEEKVEMEEIPKDETTMEKPAGPTTHTVNIPVGTSVPGCEESNTCFTPANITINAGDTVNWVNTDSAAHTVTGGSPADGPSGVFDSSLIMAGAEFAFTFNDSGNYDYFCMVHPWMVGSVSVN</sequence>
<accession>A0A2S2KR67</accession>
<evidence type="ECO:0000256" key="6">
    <source>
        <dbReference type="ARBA" id="ARBA00023008"/>
    </source>
</evidence>
<feature type="domain" description="Blue (type 1) copper" evidence="10">
    <location>
        <begin position="129"/>
        <end position="210"/>
    </location>
</feature>
<feature type="region of interest" description="Disordered" evidence="8">
    <location>
        <begin position="71"/>
        <end position="96"/>
    </location>
</feature>
<feature type="binding site" evidence="7">
    <location>
        <position position="197"/>
    </location>
    <ligand>
        <name>Cu cation</name>
        <dbReference type="ChEBI" id="CHEBI:23378"/>
    </ligand>
</feature>
<evidence type="ECO:0000256" key="5">
    <source>
        <dbReference type="ARBA" id="ARBA00022982"/>
    </source>
</evidence>
<keyword evidence="3 7" id="KW-0479">Metal-binding</keyword>
<feature type="binding site" evidence="7">
    <location>
        <position position="200"/>
    </location>
    <ligand>
        <name>Cu cation</name>
        <dbReference type="ChEBI" id="CHEBI:23378"/>
    </ligand>
</feature>
<dbReference type="GO" id="GO:0005507">
    <property type="term" value="F:copper ion binding"/>
    <property type="evidence" value="ECO:0007669"/>
    <property type="project" value="InterPro"/>
</dbReference>
<keyword evidence="4" id="KW-0574">Periplasm</keyword>
<dbReference type="InterPro" id="IPR008972">
    <property type="entry name" value="Cupredoxin"/>
</dbReference>
<evidence type="ECO:0000313" key="12">
    <source>
        <dbReference type="Proteomes" id="UP000245829"/>
    </source>
</evidence>
<evidence type="ECO:0000256" key="4">
    <source>
        <dbReference type="ARBA" id="ARBA00022764"/>
    </source>
</evidence>
<evidence type="ECO:0000256" key="1">
    <source>
        <dbReference type="ARBA" id="ARBA00004418"/>
    </source>
</evidence>
<keyword evidence="9" id="KW-0472">Membrane</keyword>
<keyword evidence="9" id="KW-1133">Transmembrane helix</keyword>
<reference evidence="11 12" key="1">
    <citation type="submission" date="2018-05" db="EMBL/GenBank/DDBJ databases">
        <title>genome sequencing of Nitrosopumilus sp. NM25.</title>
        <authorList>
            <person name="Mori K."/>
            <person name="Nakagawa T."/>
        </authorList>
    </citation>
    <scope>NUCLEOTIDE SEQUENCE [LARGE SCALE GENOMIC DNA]</scope>
    <source>
        <strain evidence="11 12">NM25</strain>
    </source>
</reference>
<keyword evidence="2" id="KW-0813">Transport</keyword>
<dbReference type="PANTHER" id="PTHR36507:SF1">
    <property type="entry name" value="BLL1555 PROTEIN"/>
    <property type="match status" value="1"/>
</dbReference>
<gene>
    <name evidence="11" type="ORF">NZNM25_07360</name>
</gene>
<comment type="subcellular location">
    <subcellularLocation>
        <location evidence="1">Periplasm</location>
    </subcellularLocation>
</comment>
<dbReference type="PANTHER" id="PTHR36507">
    <property type="entry name" value="BLL1555 PROTEIN"/>
    <property type="match status" value="1"/>
</dbReference>
<feature type="binding site" evidence="7">
    <location>
        <position position="203"/>
    </location>
    <ligand>
        <name>Cu cation</name>
        <dbReference type="ChEBI" id="CHEBI:23378"/>
    </ligand>
</feature>
<evidence type="ECO:0000256" key="2">
    <source>
        <dbReference type="ARBA" id="ARBA00022448"/>
    </source>
</evidence>
<keyword evidence="5" id="KW-0249">Electron transport</keyword>